<feature type="compositionally biased region" description="Polar residues" evidence="1">
    <location>
        <begin position="200"/>
        <end position="214"/>
    </location>
</feature>
<reference evidence="3" key="1">
    <citation type="journal article" date="2020" name="Stud. Mycol.">
        <title>101 Dothideomycetes genomes: a test case for predicting lifestyles and emergence of pathogens.</title>
        <authorList>
            <person name="Haridas S."/>
            <person name="Albert R."/>
            <person name="Binder M."/>
            <person name="Bloem J."/>
            <person name="Labutti K."/>
            <person name="Salamov A."/>
            <person name="Andreopoulos B."/>
            <person name="Baker S."/>
            <person name="Barry K."/>
            <person name="Bills G."/>
            <person name="Bluhm B."/>
            <person name="Cannon C."/>
            <person name="Castanera R."/>
            <person name="Culley D."/>
            <person name="Daum C."/>
            <person name="Ezra D."/>
            <person name="Gonzalez J."/>
            <person name="Henrissat B."/>
            <person name="Kuo A."/>
            <person name="Liang C."/>
            <person name="Lipzen A."/>
            <person name="Lutzoni F."/>
            <person name="Magnuson J."/>
            <person name="Mondo S."/>
            <person name="Nolan M."/>
            <person name="Ohm R."/>
            <person name="Pangilinan J."/>
            <person name="Park H.-J."/>
            <person name="Ramirez L."/>
            <person name="Alfaro M."/>
            <person name="Sun H."/>
            <person name="Tritt A."/>
            <person name="Yoshinaga Y."/>
            <person name="Zwiers L.-H."/>
            <person name="Turgeon B."/>
            <person name="Goodwin S."/>
            <person name="Spatafora J."/>
            <person name="Crous P."/>
            <person name="Grigoriev I."/>
        </authorList>
    </citation>
    <scope>NUCLEOTIDE SEQUENCE</scope>
    <source>
        <strain evidence="3">CBS 116435</strain>
    </source>
</reference>
<evidence type="ECO:0008006" key="5">
    <source>
        <dbReference type="Google" id="ProtNLM"/>
    </source>
</evidence>
<keyword evidence="2" id="KW-0812">Transmembrane</keyword>
<name>A0A9P4Q4E3_9PEZI</name>
<feature type="transmembrane region" description="Helical" evidence="2">
    <location>
        <begin position="7"/>
        <end position="30"/>
    </location>
</feature>
<accession>A0A9P4Q4E3</accession>
<dbReference type="AlphaFoldDB" id="A0A9P4Q4E3"/>
<evidence type="ECO:0000256" key="1">
    <source>
        <dbReference type="SAM" id="MobiDB-lite"/>
    </source>
</evidence>
<feature type="transmembrane region" description="Helical" evidence="2">
    <location>
        <begin position="136"/>
        <end position="156"/>
    </location>
</feature>
<feature type="transmembrane region" description="Helical" evidence="2">
    <location>
        <begin position="72"/>
        <end position="91"/>
    </location>
</feature>
<protein>
    <recommendedName>
        <fullName evidence="5">MARVEL domain-containing protein</fullName>
    </recommendedName>
</protein>
<keyword evidence="2" id="KW-1133">Transmembrane helix</keyword>
<evidence type="ECO:0000256" key="2">
    <source>
        <dbReference type="SAM" id="Phobius"/>
    </source>
</evidence>
<evidence type="ECO:0000313" key="3">
    <source>
        <dbReference type="EMBL" id="KAF2717919.1"/>
    </source>
</evidence>
<keyword evidence="4" id="KW-1185">Reference proteome</keyword>
<organism evidence="3 4">
    <name type="scientific">Polychaeton citri CBS 116435</name>
    <dbReference type="NCBI Taxonomy" id="1314669"/>
    <lineage>
        <taxon>Eukaryota</taxon>
        <taxon>Fungi</taxon>
        <taxon>Dikarya</taxon>
        <taxon>Ascomycota</taxon>
        <taxon>Pezizomycotina</taxon>
        <taxon>Dothideomycetes</taxon>
        <taxon>Dothideomycetidae</taxon>
        <taxon>Capnodiales</taxon>
        <taxon>Capnodiaceae</taxon>
        <taxon>Polychaeton</taxon>
    </lineage>
</organism>
<feature type="region of interest" description="Disordered" evidence="1">
    <location>
        <begin position="173"/>
        <end position="214"/>
    </location>
</feature>
<proteinExistence type="predicted"/>
<dbReference type="OrthoDB" id="4918558at2759"/>
<keyword evidence="2" id="KW-0472">Membrane</keyword>
<sequence length="214" mass="24084">MALSGFLFICWRIFEIITLVPIVGMLGWFVSRYDNANLITPTYILVLFIVSVLALAWAFFTLIQYYRAKHDAAFVGIVDLLFMGALIGGVVELRGITGANCSNTSSNDYYGSAGGFTLYGPGINVNKECAMLKASFALGIVDIIAFFITCILAFLVHRRHRDDDRVIVKREYHTSRHGHRSRSRDHRGSRDYGSRPPRTGSRSHYSSRRSNTYV</sequence>
<dbReference type="EMBL" id="MU003834">
    <property type="protein sequence ID" value="KAF2717919.1"/>
    <property type="molecule type" value="Genomic_DNA"/>
</dbReference>
<dbReference type="Proteomes" id="UP000799441">
    <property type="component" value="Unassembled WGS sequence"/>
</dbReference>
<gene>
    <name evidence="3" type="ORF">K431DRAFT_275973</name>
</gene>
<feature type="compositionally biased region" description="Basic residues" evidence="1">
    <location>
        <begin position="175"/>
        <end position="185"/>
    </location>
</feature>
<evidence type="ECO:0000313" key="4">
    <source>
        <dbReference type="Proteomes" id="UP000799441"/>
    </source>
</evidence>
<comment type="caution">
    <text evidence="3">The sequence shown here is derived from an EMBL/GenBank/DDBJ whole genome shotgun (WGS) entry which is preliminary data.</text>
</comment>
<feature type="transmembrane region" description="Helical" evidence="2">
    <location>
        <begin position="42"/>
        <end position="60"/>
    </location>
</feature>